<dbReference type="Proteomes" id="UP000515140">
    <property type="component" value="Unplaced"/>
</dbReference>
<dbReference type="GeneID" id="110199399"/>
<evidence type="ECO:0000313" key="3">
    <source>
        <dbReference type="RefSeq" id="XP_020829910.1"/>
    </source>
</evidence>
<keyword evidence="1" id="KW-1133">Transmembrane helix</keyword>
<evidence type="ECO:0000313" key="4">
    <source>
        <dbReference type="RefSeq" id="XP_020829918.1"/>
    </source>
</evidence>
<protein>
    <submittedName>
        <fullName evidence="3 4">Uncharacterized protein LOC110199399 isoform X4</fullName>
    </submittedName>
</protein>
<feature type="transmembrane region" description="Helical" evidence="1">
    <location>
        <begin position="46"/>
        <end position="73"/>
    </location>
</feature>
<accession>A0A6P5J6V5</accession>
<evidence type="ECO:0000256" key="1">
    <source>
        <dbReference type="SAM" id="Phobius"/>
    </source>
</evidence>
<dbReference type="RefSeq" id="XP_020829918.1">
    <property type="nucleotide sequence ID" value="XM_020974259.1"/>
</dbReference>
<reference evidence="3 4" key="1">
    <citation type="submission" date="2025-04" db="UniProtKB">
        <authorList>
            <consortium name="RefSeq"/>
        </authorList>
    </citation>
    <scope>IDENTIFICATION</scope>
    <source>
        <tissue evidence="3 4">Spleen</tissue>
    </source>
</reference>
<keyword evidence="1" id="KW-0812">Transmembrane</keyword>
<proteinExistence type="predicted"/>
<organism evidence="2 3">
    <name type="scientific">Phascolarctos cinereus</name>
    <name type="common">Koala</name>
    <dbReference type="NCBI Taxonomy" id="38626"/>
    <lineage>
        <taxon>Eukaryota</taxon>
        <taxon>Metazoa</taxon>
        <taxon>Chordata</taxon>
        <taxon>Craniata</taxon>
        <taxon>Vertebrata</taxon>
        <taxon>Euteleostomi</taxon>
        <taxon>Mammalia</taxon>
        <taxon>Metatheria</taxon>
        <taxon>Diprotodontia</taxon>
        <taxon>Phascolarctidae</taxon>
        <taxon>Phascolarctos</taxon>
    </lineage>
</organism>
<sequence>MLISRPRSAHYCSQPLLCNLVVNIIFAFLTIGLALLLTQVEPGPKALGGLFVVFGVASFAEGVCTMVFTALAFNCFQAQAMESWNPHGDLGAKIPGCICSHPVQQGSPEKPGYQGLKPKGNSGLGTWGCAIQELS</sequence>
<gene>
    <name evidence="3 4" type="primary">LOC110199399</name>
</gene>
<evidence type="ECO:0000313" key="2">
    <source>
        <dbReference type="Proteomes" id="UP000515140"/>
    </source>
</evidence>
<dbReference type="AlphaFoldDB" id="A0A6P5J6V5"/>
<name>A0A6P5J6V5_PHACI</name>
<dbReference type="RefSeq" id="XP_020829910.1">
    <property type="nucleotide sequence ID" value="XM_020974251.1"/>
</dbReference>
<feature type="transmembrane region" description="Helical" evidence="1">
    <location>
        <begin position="20"/>
        <end position="40"/>
    </location>
</feature>
<keyword evidence="1" id="KW-0472">Membrane</keyword>
<keyword evidence="2" id="KW-1185">Reference proteome</keyword>